<protein>
    <submittedName>
        <fullName evidence="2">Uncharacterized protein</fullName>
    </submittedName>
</protein>
<feature type="compositionally biased region" description="Polar residues" evidence="1">
    <location>
        <begin position="29"/>
        <end position="43"/>
    </location>
</feature>
<feature type="compositionally biased region" description="Pro residues" evidence="1">
    <location>
        <begin position="13"/>
        <end position="24"/>
    </location>
</feature>
<proteinExistence type="predicted"/>
<reference evidence="2 3" key="1">
    <citation type="journal article" date="2016" name="Nat. Commun.">
        <title>Ectomycorrhizal ecology is imprinted in the genome of the dominant symbiotic fungus Cenococcum geophilum.</title>
        <authorList>
            <consortium name="DOE Joint Genome Institute"/>
            <person name="Peter M."/>
            <person name="Kohler A."/>
            <person name="Ohm R.A."/>
            <person name="Kuo A."/>
            <person name="Krutzmann J."/>
            <person name="Morin E."/>
            <person name="Arend M."/>
            <person name="Barry K.W."/>
            <person name="Binder M."/>
            <person name="Choi C."/>
            <person name="Clum A."/>
            <person name="Copeland A."/>
            <person name="Grisel N."/>
            <person name="Haridas S."/>
            <person name="Kipfer T."/>
            <person name="LaButti K."/>
            <person name="Lindquist E."/>
            <person name="Lipzen A."/>
            <person name="Maire R."/>
            <person name="Meier B."/>
            <person name="Mihaltcheva S."/>
            <person name="Molinier V."/>
            <person name="Murat C."/>
            <person name="Poggeler S."/>
            <person name="Quandt C.A."/>
            <person name="Sperisen C."/>
            <person name="Tritt A."/>
            <person name="Tisserant E."/>
            <person name="Crous P.W."/>
            <person name="Henrissat B."/>
            <person name="Nehls U."/>
            <person name="Egli S."/>
            <person name="Spatafora J.W."/>
            <person name="Grigoriev I.V."/>
            <person name="Martin F.M."/>
        </authorList>
    </citation>
    <scope>NUCLEOTIDE SEQUENCE [LARGE SCALE GENOMIC DNA]</scope>
    <source>
        <strain evidence="2 3">CBS 207.34</strain>
    </source>
</reference>
<evidence type="ECO:0000313" key="2">
    <source>
        <dbReference type="EMBL" id="OCL05601.1"/>
    </source>
</evidence>
<evidence type="ECO:0000313" key="3">
    <source>
        <dbReference type="Proteomes" id="UP000250140"/>
    </source>
</evidence>
<feature type="compositionally biased region" description="Polar residues" evidence="1">
    <location>
        <begin position="75"/>
        <end position="85"/>
    </location>
</feature>
<dbReference type="Proteomes" id="UP000250140">
    <property type="component" value="Unassembled WGS sequence"/>
</dbReference>
<evidence type="ECO:0000256" key="1">
    <source>
        <dbReference type="SAM" id="MobiDB-lite"/>
    </source>
</evidence>
<feature type="compositionally biased region" description="Basic and acidic residues" evidence="1">
    <location>
        <begin position="95"/>
        <end position="104"/>
    </location>
</feature>
<accession>A0A8E2EVK2</accession>
<sequence length="104" mass="11233">MNAASRHTYLSHAPPPSAPYPLPSFHPVTISSYPVAPSQNSFSMDHGPLRPYSYHPATQSQQIHNGPGQLALRTNPMQSASTATASPVILPGRQRGTEMPKECK</sequence>
<organism evidence="2 3">
    <name type="scientific">Glonium stellatum</name>
    <dbReference type="NCBI Taxonomy" id="574774"/>
    <lineage>
        <taxon>Eukaryota</taxon>
        <taxon>Fungi</taxon>
        <taxon>Dikarya</taxon>
        <taxon>Ascomycota</taxon>
        <taxon>Pezizomycotina</taxon>
        <taxon>Dothideomycetes</taxon>
        <taxon>Pleosporomycetidae</taxon>
        <taxon>Gloniales</taxon>
        <taxon>Gloniaceae</taxon>
        <taxon>Glonium</taxon>
    </lineage>
</organism>
<gene>
    <name evidence="2" type="ORF">AOQ84DRAFT_94851</name>
</gene>
<dbReference type="EMBL" id="KV750251">
    <property type="protein sequence ID" value="OCL05601.1"/>
    <property type="molecule type" value="Genomic_DNA"/>
</dbReference>
<keyword evidence="3" id="KW-1185">Reference proteome</keyword>
<dbReference type="AlphaFoldDB" id="A0A8E2EVK2"/>
<feature type="region of interest" description="Disordered" evidence="1">
    <location>
        <begin position="1"/>
        <end position="104"/>
    </location>
</feature>
<name>A0A8E2EVK2_9PEZI</name>